<dbReference type="GO" id="GO:0005829">
    <property type="term" value="C:cytosol"/>
    <property type="evidence" value="ECO:0007669"/>
    <property type="project" value="TreeGrafter"/>
</dbReference>
<comment type="caution">
    <text evidence="2">The sequence shown here is derived from an EMBL/GenBank/DDBJ whole genome shotgun (WGS) entry which is preliminary data.</text>
</comment>
<organism evidence="2 3">
    <name type="scientific">Diatrype stigma</name>
    <dbReference type="NCBI Taxonomy" id="117547"/>
    <lineage>
        <taxon>Eukaryota</taxon>
        <taxon>Fungi</taxon>
        <taxon>Dikarya</taxon>
        <taxon>Ascomycota</taxon>
        <taxon>Pezizomycotina</taxon>
        <taxon>Sordariomycetes</taxon>
        <taxon>Xylariomycetidae</taxon>
        <taxon>Xylariales</taxon>
        <taxon>Diatrypaceae</taxon>
        <taxon>Diatrype</taxon>
    </lineage>
</organism>
<dbReference type="GO" id="GO:0005739">
    <property type="term" value="C:mitochondrion"/>
    <property type="evidence" value="ECO:0007669"/>
    <property type="project" value="TreeGrafter"/>
</dbReference>
<dbReference type="InterPro" id="IPR041715">
    <property type="entry name" value="HisRS-like_core"/>
</dbReference>
<dbReference type="AlphaFoldDB" id="A0AAN9USS5"/>
<dbReference type="EMBL" id="JAKJXP020000030">
    <property type="protein sequence ID" value="KAK7753313.1"/>
    <property type="molecule type" value="Genomic_DNA"/>
</dbReference>
<proteinExistence type="predicted"/>
<evidence type="ECO:0000313" key="3">
    <source>
        <dbReference type="Proteomes" id="UP001320420"/>
    </source>
</evidence>
<feature type="domain" description="Class II Histidinyl-tRNA synthetase (HisRS)-like catalytic core" evidence="1">
    <location>
        <begin position="18"/>
        <end position="129"/>
    </location>
</feature>
<name>A0AAN9USS5_9PEZI</name>
<keyword evidence="2" id="KW-0030">Aminoacyl-tRNA synthetase</keyword>
<dbReference type="Proteomes" id="UP001320420">
    <property type="component" value="Unassembled WGS sequence"/>
</dbReference>
<dbReference type="CDD" id="cd00773">
    <property type="entry name" value="HisRS-like_core"/>
    <property type="match status" value="1"/>
</dbReference>
<reference evidence="2 3" key="1">
    <citation type="submission" date="2024-02" db="EMBL/GenBank/DDBJ databases">
        <title>De novo assembly and annotation of 12 fungi associated with fruit tree decline syndrome in Ontario, Canada.</title>
        <authorList>
            <person name="Sulman M."/>
            <person name="Ellouze W."/>
            <person name="Ilyukhin E."/>
        </authorList>
    </citation>
    <scope>NUCLEOTIDE SEQUENCE [LARGE SCALE GENOMIC DNA]</scope>
    <source>
        <strain evidence="2 3">M11/M66-122</strain>
    </source>
</reference>
<dbReference type="Pfam" id="PF13393">
    <property type="entry name" value="tRNA-synt_His"/>
    <property type="match status" value="1"/>
</dbReference>
<dbReference type="PANTHER" id="PTHR11476">
    <property type="entry name" value="HISTIDYL-TRNA SYNTHETASE"/>
    <property type="match status" value="1"/>
</dbReference>
<protein>
    <submittedName>
        <fullName evidence="2">Cytoplasmic and mitochondrial histidine tRNA synthetase</fullName>
    </submittedName>
</protein>
<keyword evidence="2" id="KW-0436">Ligase</keyword>
<dbReference type="PANTHER" id="PTHR11476:SF7">
    <property type="entry name" value="HISTIDINE--TRNA LIGASE"/>
    <property type="match status" value="1"/>
</dbReference>
<keyword evidence="3" id="KW-1185">Reference proteome</keyword>
<accession>A0AAN9USS5</accession>
<dbReference type="Gene3D" id="3.30.930.10">
    <property type="entry name" value="Bira Bifunctional Protein, Domain 2"/>
    <property type="match status" value="1"/>
</dbReference>
<dbReference type="GO" id="GO:0004821">
    <property type="term" value="F:histidine-tRNA ligase activity"/>
    <property type="evidence" value="ECO:0007669"/>
    <property type="project" value="TreeGrafter"/>
</dbReference>
<evidence type="ECO:0000259" key="1">
    <source>
        <dbReference type="Pfam" id="PF13393"/>
    </source>
</evidence>
<gene>
    <name evidence="2" type="primary">HTS1_1</name>
    <name evidence="2" type="ORF">SLS62_004832</name>
</gene>
<dbReference type="GO" id="GO:0032543">
    <property type="term" value="P:mitochondrial translation"/>
    <property type="evidence" value="ECO:0007669"/>
    <property type="project" value="TreeGrafter"/>
</dbReference>
<sequence>MAPKAPKFELKTPKGTKDWQGKDMVIRDKIFSTIAQVFKRHGGVTIDTPVFELKEILAGKYGEDSKLIYDLADQGGELCSLRYDLTVPFARWLAMNRDVQNIKRYHIAKVYRRDQPAMNKGRMREFYQCDFDIAEIFDALGWKNTYTVKLYASTNHRKILDGIFQVCGVPEDKIRTISSAVDKLDKLP</sequence>
<dbReference type="GO" id="GO:0006427">
    <property type="term" value="P:histidyl-tRNA aminoacylation"/>
    <property type="evidence" value="ECO:0007669"/>
    <property type="project" value="TreeGrafter"/>
</dbReference>
<dbReference type="GO" id="GO:0003723">
    <property type="term" value="F:RNA binding"/>
    <property type="evidence" value="ECO:0007669"/>
    <property type="project" value="TreeGrafter"/>
</dbReference>
<dbReference type="InterPro" id="IPR045864">
    <property type="entry name" value="aa-tRNA-synth_II/BPL/LPL"/>
</dbReference>
<evidence type="ECO:0000313" key="2">
    <source>
        <dbReference type="EMBL" id="KAK7753313.1"/>
    </source>
</evidence>
<dbReference type="SUPFAM" id="SSF55681">
    <property type="entry name" value="Class II aaRS and biotin synthetases"/>
    <property type="match status" value="1"/>
</dbReference>